<dbReference type="CDD" id="cd02440">
    <property type="entry name" value="AdoMet_MTases"/>
    <property type="match status" value="1"/>
</dbReference>
<evidence type="ECO:0000256" key="5">
    <source>
        <dbReference type="SAM" id="Phobius"/>
    </source>
</evidence>
<evidence type="ECO:0000256" key="2">
    <source>
        <dbReference type="ARBA" id="ARBA00022679"/>
    </source>
</evidence>
<feature type="transmembrane region" description="Helical" evidence="5">
    <location>
        <begin position="20"/>
        <end position="39"/>
    </location>
</feature>
<name>A0A7W7Y6U0_9BACT</name>
<feature type="transmembrane region" description="Helical" evidence="5">
    <location>
        <begin position="131"/>
        <end position="155"/>
    </location>
</feature>
<dbReference type="InterPro" id="IPR029063">
    <property type="entry name" value="SAM-dependent_MTases_sf"/>
</dbReference>
<comment type="caution">
    <text evidence="7">The sequence shown here is derived from an EMBL/GenBank/DDBJ whole genome shotgun (WGS) entry which is preliminary data.</text>
</comment>
<dbReference type="PANTHER" id="PTHR43317:SF3">
    <property type="entry name" value="BLR2883 PROTEIN"/>
    <property type="match status" value="1"/>
</dbReference>
<evidence type="ECO:0000256" key="4">
    <source>
        <dbReference type="PROSITE-ProRule" id="PRU00354"/>
    </source>
</evidence>
<dbReference type="Gene3D" id="3.40.50.150">
    <property type="entry name" value="Vaccinia Virus protein VP39"/>
    <property type="match status" value="1"/>
</dbReference>
<dbReference type="GO" id="GO:0006596">
    <property type="term" value="P:polyamine biosynthetic process"/>
    <property type="evidence" value="ECO:0007669"/>
    <property type="project" value="UniProtKB-UniRule"/>
</dbReference>
<feature type="domain" description="PABS" evidence="6">
    <location>
        <begin position="485"/>
        <end position="735"/>
    </location>
</feature>
<evidence type="ECO:0000256" key="1">
    <source>
        <dbReference type="ARBA" id="ARBA00007867"/>
    </source>
</evidence>
<feature type="transmembrane region" description="Helical" evidence="5">
    <location>
        <begin position="195"/>
        <end position="215"/>
    </location>
</feature>
<sequence>MKSPAALVSTHSSVRLTQFMLACILMLSGFCSLVYQTVWLREFRLVFGGAAPAAAAVMAVFMGGLGFGGKFFGSWVERVGRPFRFYARLEVGIALAAAASPALLGLARSLYLKTGGTAGMGLGPATCLQLLITALVLGAPCFLMGGTLPAAMKFAQHDDDPRRSTTAFFYGINIAGAVCGALLSTFWLLPNQGNHSTLTIAVLANLGIALAAWGISAVQEKEPRLQAEASGAGQASVAAQAPAPFVLAAAFMSGFTFFVAELVWYRVSTPLLGGSVYGFGLVLCVVLAGMGTGGLLYALMLKKAEPGIAGFTLVSALQALAILLPYALGDRIAHLALILNDSLRGLGLGHMALGWAVVMSLLAFLPSLLSGIQFPLLVSLLGRGNAGVGRQLGRAYLWNTFGSITGSLLGGFILVPWLQLTGCWLLAALLVAAMSAASLVLQLRRNSSAETSSAPAPRLSWSGGVAFVLLAVSGFCALGTTGPTAMWMQSPIGYGRVTHGEFNTALSLENLQRSTRRTLVQAYDGRETSVAVVGGLQYSFLTNGKSDGSAVMDASTQVMLGLTGAILHPHPQQACVVGLGTGTTAGWLADVPGMQRVDVLELEEEIRKVARYFDPVSRNATQHPRIRNITGDAREFLLTRGQDYDLIVSEPSNPCRAGVANLYTREFYRNASQRLGPGGIFCQWVQGYEVEPEAITTVISTLRQVFAKVEVWSTQGSDMLLVCSNDEAPWQIESVRQRIKQEPMAEALRRLWKTDTAEGFFASCIASSSFCTALAATGTTINTDDMNRLEFSFARTVARGDNCALQLARAATRAGGSLPRVQGALDLPLYYSERLHLPGRLWESATADLLPAEAPADVRDRVPSLKSYWRRDYAAYLAAPMPAATVLSDRVLQAYARARTGAPDAQEAIAVATPLSVVDACLLRALASHHQRQPQPILDHLTEGLDALMTSPWCDLPLLNEALGLLGPLSQFPPAVKDPRFRALFDKLDRTYPAGVARDTMLSTRCEMAMRLPLQQQLAAVHSYGQPFPWQGRALALRVSAYMQAQDPRLDEAVADLNRYLAQGGRVGGESPPFTVQLQQTAPDTMPQAEGITVGAKAGK</sequence>
<dbReference type="PANTHER" id="PTHR43317">
    <property type="entry name" value="THERMOSPERMINE SYNTHASE ACAULIS5"/>
    <property type="match status" value="1"/>
</dbReference>
<comment type="caution">
    <text evidence="4">Lacks conserved residue(s) required for the propagation of feature annotation.</text>
</comment>
<feature type="transmembrane region" description="Helical" evidence="5">
    <location>
        <begin position="395"/>
        <end position="418"/>
    </location>
</feature>
<keyword evidence="5" id="KW-1133">Transmembrane helix</keyword>
<proteinExistence type="inferred from homology"/>
<dbReference type="InterPro" id="IPR030374">
    <property type="entry name" value="PABS"/>
</dbReference>
<dbReference type="GO" id="GO:0016740">
    <property type="term" value="F:transferase activity"/>
    <property type="evidence" value="ECO:0007669"/>
    <property type="project" value="UniProtKB-UniRule"/>
</dbReference>
<accession>A0A7W7Y6U0</accession>
<dbReference type="EMBL" id="JACHIG010000001">
    <property type="protein sequence ID" value="MBB5030580.1"/>
    <property type="molecule type" value="Genomic_DNA"/>
</dbReference>
<organism evidence="7 8">
    <name type="scientific">Prosthecobacter vanneervenii</name>
    <dbReference type="NCBI Taxonomy" id="48466"/>
    <lineage>
        <taxon>Bacteria</taxon>
        <taxon>Pseudomonadati</taxon>
        <taxon>Verrucomicrobiota</taxon>
        <taxon>Verrucomicrobiia</taxon>
        <taxon>Verrucomicrobiales</taxon>
        <taxon>Verrucomicrobiaceae</taxon>
        <taxon>Prosthecobacter</taxon>
    </lineage>
</organism>
<keyword evidence="8" id="KW-1185">Reference proteome</keyword>
<keyword evidence="5" id="KW-0472">Membrane</keyword>
<dbReference type="Pfam" id="PF01564">
    <property type="entry name" value="Spermine_synth"/>
    <property type="match status" value="1"/>
</dbReference>
<dbReference type="PROSITE" id="PS51006">
    <property type="entry name" value="PABS_2"/>
    <property type="match status" value="1"/>
</dbReference>
<gene>
    <name evidence="7" type="ORF">HNQ65_000134</name>
</gene>
<dbReference type="RefSeq" id="WP_184337365.1">
    <property type="nucleotide sequence ID" value="NZ_JACHIG010000001.1"/>
</dbReference>
<dbReference type="AlphaFoldDB" id="A0A7W7Y6U0"/>
<feature type="transmembrane region" description="Helical" evidence="5">
    <location>
        <begin position="308"/>
        <end position="328"/>
    </location>
</feature>
<feature type="transmembrane region" description="Helical" evidence="5">
    <location>
        <begin position="277"/>
        <end position="301"/>
    </location>
</feature>
<feature type="transmembrane region" description="Helical" evidence="5">
    <location>
        <begin position="89"/>
        <end position="111"/>
    </location>
</feature>
<evidence type="ECO:0000256" key="3">
    <source>
        <dbReference type="ARBA" id="ARBA00023115"/>
    </source>
</evidence>
<dbReference type="SUPFAM" id="SSF53335">
    <property type="entry name" value="S-adenosyl-L-methionine-dependent methyltransferases"/>
    <property type="match status" value="1"/>
</dbReference>
<feature type="transmembrane region" description="Helical" evidence="5">
    <location>
        <begin position="45"/>
        <end position="68"/>
    </location>
</feature>
<feature type="transmembrane region" description="Helical" evidence="5">
    <location>
        <begin position="167"/>
        <end position="189"/>
    </location>
</feature>
<feature type="transmembrane region" description="Helical" evidence="5">
    <location>
        <begin position="348"/>
        <end position="374"/>
    </location>
</feature>
<comment type="similarity">
    <text evidence="1">Belongs to the spermidine/spermine synthase family.</text>
</comment>
<keyword evidence="3 4" id="KW-0620">Polyamine biosynthesis</keyword>
<evidence type="ECO:0000313" key="8">
    <source>
        <dbReference type="Proteomes" id="UP000590740"/>
    </source>
</evidence>
<evidence type="ECO:0000259" key="6">
    <source>
        <dbReference type="PROSITE" id="PS51006"/>
    </source>
</evidence>
<feature type="transmembrane region" description="Helical" evidence="5">
    <location>
        <begin position="245"/>
        <end position="265"/>
    </location>
</feature>
<dbReference type="NCBIfam" id="NF037959">
    <property type="entry name" value="MFS_SpdSyn"/>
    <property type="match status" value="2"/>
</dbReference>
<protein>
    <submittedName>
        <fullName evidence="7">Spermidine synthase/MFS family permease</fullName>
    </submittedName>
</protein>
<reference evidence="7 8" key="1">
    <citation type="submission" date="2020-08" db="EMBL/GenBank/DDBJ databases">
        <title>Genomic Encyclopedia of Type Strains, Phase IV (KMG-IV): sequencing the most valuable type-strain genomes for metagenomic binning, comparative biology and taxonomic classification.</title>
        <authorList>
            <person name="Goeker M."/>
        </authorList>
    </citation>
    <scope>NUCLEOTIDE SEQUENCE [LARGE SCALE GENOMIC DNA]</scope>
    <source>
        <strain evidence="7 8">DSM 12252</strain>
    </source>
</reference>
<evidence type="ECO:0000313" key="7">
    <source>
        <dbReference type="EMBL" id="MBB5030580.1"/>
    </source>
</evidence>
<feature type="transmembrane region" description="Helical" evidence="5">
    <location>
        <begin position="424"/>
        <end position="443"/>
    </location>
</feature>
<dbReference type="Proteomes" id="UP000590740">
    <property type="component" value="Unassembled WGS sequence"/>
</dbReference>
<keyword evidence="2 4" id="KW-0808">Transferase</keyword>
<feature type="transmembrane region" description="Helical" evidence="5">
    <location>
        <begin position="464"/>
        <end position="488"/>
    </location>
</feature>
<keyword evidence="5" id="KW-0812">Transmembrane</keyword>